<gene>
    <name evidence="1" type="ORF">PGCG_00247</name>
</gene>
<name>A0AC59EXA4_9VIRU</name>
<dbReference type="EMBL" id="KC662249">
    <property type="protein sequence ID" value="AGM15558.1"/>
    <property type="molecule type" value="Genomic_DNA"/>
</dbReference>
<protein>
    <submittedName>
        <fullName evidence="1">Uncharacterized protein</fullName>
    </submittedName>
</protein>
<evidence type="ECO:0000313" key="2">
    <source>
        <dbReference type="Proteomes" id="UP000204225"/>
    </source>
</evidence>
<accession>A0AC59EXA4</accession>
<reference evidence="1 2" key="1">
    <citation type="journal article" date="2013" name="Proc. Natl. Acad. Sci. U.S.A.">
        <title>Genome of Phaeocystis globosa virus PgV-16T highlights the common ancestry of the largest known DNA viruses infecting eukaryotes.</title>
        <authorList>
            <person name="Santini S."/>
            <person name="Jeudy S."/>
            <person name="Bartoli J."/>
            <person name="Poirot O."/>
            <person name="Lescot M."/>
            <person name="Abergel C."/>
            <person name="Barbe V."/>
            <person name="Wommack K.E."/>
            <person name="Noordeloos A.A."/>
            <person name="Brussaard C.P."/>
            <person name="Claverie J.M."/>
        </authorList>
    </citation>
    <scope>NUCLEOTIDE SEQUENCE [LARGE SCALE GENOMIC DNA]</scope>
    <source>
        <strain evidence="1 2">16T</strain>
    </source>
</reference>
<keyword evidence="2" id="KW-1185">Reference proteome</keyword>
<evidence type="ECO:0000313" key="1">
    <source>
        <dbReference type="EMBL" id="AGM15558.1"/>
    </source>
</evidence>
<dbReference type="Proteomes" id="UP000204225">
    <property type="component" value="Segment"/>
</dbReference>
<sequence>MVYTDIVDASRTHFILISSNYNDADEFIGTKVNIKTWIPDKVITTDNTNFHYEFDTNKTVFNEANLSSDKFKDRVILSARINDTNERPITLLTQQNLAHNIKFINKDNDFTQPRIIFTKYNVTNKVFNNNQHLLNPPNNNGVGEINLKQINLLDVSLNIDNTNNDVVETTDNTYKNFNRLYCYFNIYKPFVNSDYYKFKLTDFVDISFALQKDPITSPQTERIKVNPKLVTVVNNFASNTMVNYDETDFKQLFYYKDSNNNMAPQDVSLVLPVALNTNLIYQEDNILLHNKFDNISRIKLDLIYPDSQAGGNIVPGYSDICINFVVNKEYDNKPNTYGKIYLTSDFTYLNARVLDHDNDFYSFNADDFSDKKVYLSLGNSITGITQRDLFTKMKLEMETDTTITPSTSSKKIGNVKKIYFSKHVNSSNIETEIRNRKYLLNENYDYNYDSILYNNIQESSVKIGVEQNLLDYYHGYTDDFSYNIYNSRFNSLGLLNNEISSNQFDMGHGKNGGGLDISYQSSNNNFYITDRADLSYNSLNNKLRFNDFSIDSGVGEATLINTPISNNQISYDYRYNYDKTFYNDLFLTINYDYGSDIKDLSFNTLPQYGDNLVLNFHKIILTSEFTALPGSDFTNVDCVFIYHDPYDERTPEEFQYPYNNIEISNNPNIDSLSRAIVLLPAAVSSVTNTTFIPAKNGSNLSRKHIQGLVGMNNVPALLSVLPYDEDSILGRGFVNQYQITDECKTYTERVEDKLNSQKHISVKQPVDNTRNVNSISKSTNFANVVRSRGRNQSNRLSAVENCKVDPATITNYKTPFTNPMWRRSR</sequence>
<organism evidence="1 2">
    <name type="scientific">Phaeocystis globosa virus PgV-16T</name>
    <dbReference type="NCBI Taxonomy" id="3071227"/>
    <lineage>
        <taxon>Viruses</taxon>
        <taxon>Varidnaviria</taxon>
        <taxon>Bamfordvirae</taxon>
        <taxon>Nucleocytoviricota</taxon>
        <taxon>Megaviricetes</taxon>
        <taxon>Imitervirales</taxon>
        <taxon>Mesomimiviridae</taxon>
        <taxon>Tethysvirus</taxon>
        <taxon>Tethysvirus hollandense</taxon>
    </lineage>
</organism>
<proteinExistence type="predicted"/>